<feature type="compositionally biased region" description="Basic and acidic residues" evidence="2">
    <location>
        <begin position="450"/>
        <end position="462"/>
    </location>
</feature>
<feature type="compositionally biased region" description="Basic and acidic residues" evidence="2">
    <location>
        <begin position="197"/>
        <end position="207"/>
    </location>
</feature>
<keyword evidence="1" id="KW-0175">Coiled coil</keyword>
<feature type="compositionally biased region" description="Basic and acidic residues" evidence="2">
    <location>
        <begin position="418"/>
        <end position="438"/>
    </location>
</feature>
<feature type="compositionally biased region" description="Basic and acidic residues" evidence="2">
    <location>
        <begin position="685"/>
        <end position="700"/>
    </location>
</feature>
<feature type="compositionally biased region" description="Polar residues" evidence="2">
    <location>
        <begin position="1089"/>
        <end position="1110"/>
    </location>
</feature>
<feature type="compositionally biased region" description="Basic and acidic residues" evidence="2">
    <location>
        <begin position="942"/>
        <end position="957"/>
    </location>
</feature>
<accession>A0A6G0RVQ5</accession>
<feature type="compositionally biased region" description="Low complexity" evidence="2">
    <location>
        <begin position="7"/>
        <end position="35"/>
    </location>
</feature>
<evidence type="ECO:0000259" key="4">
    <source>
        <dbReference type="PROSITE" id="PS51293"/>
    </source>
</evidence>
<dbReference type="Gene3D" id="1.10.10.60">
    <property type="entry name" value="Homeodomain-like"/>
    <property type="match status" value="1"/>
</dbReference>
<dbReference type="InterPro" id="IPR017884">
    <property type="entry name" value="SANT_dom"/>
</dbReference>
<feature type="domain" description="Myb-like" evidence="3">
    <location>
        <begin position="2031"/>
        <end position="2074"/>
    </location>
</feature>
<feature type="compositionally biased region" description="Basic and acidic residues" evidence="2">
    <location>
        <begin position="546"/>
        <end position="566"/>
    </location>
</feature>
<comment type="caution">
    <text evidence="6">The sequence shown here is derived from an EMBL/GenBank/DDBJ whole genome shotgun (WGS) entry which is preliminary data.</text>
</comment>
<evidence type="ECO:0000259" key="5">
    <source>
        <dbReference type="PROSITE" id="PS51294"/>
    </source>
</evidence>
<dbReference type="EMBL" id="QXFY01000476">
    <property type="protein sequence ID" value="KAE9343225.1"/>
    <property type="molecule type" value="Genomic_DNA"/>
</dbReference>
<feature type="compositionally biased region" description="Low complexity" evidence="2">
    <location>
        <begin position="2008"/>
        <end position="2023"/>
    </location>
</feature>
<protein>
    <recommendedName>
        <fullName evidence="8">SANT domain-containing protein</fullName>
    </recommendedName>
</protein>
<dbReference type="Proteomes" id="UP000486351">
    <property type="component" value="Unassembled WGS sequence"/>
</dbReference>
<name>A0A6G0RVQ5_9STRA</name>
<dbReference type="SUPFAM" id="SSF46689">
    <property type="entry name" value="Homeodomain-like"/>
    <property type="match status" value="2"/>
</dbReference>
<feature type="domain" description="SANT" evidence="4">
    <location>
        <begin position="2027"/>
        <end position="2078"/>
    </location>
</feature>
<dbReference type="GO" id="GO:0032991">
    <property type="term" value="C:protein-containing complex"/>
    <property type="evidence" value="ECO:0007669"/>
    <property type="project" value="UniProtKB-ARBA"/>
</dbReference>
<feature type="compositionally biased region" description="Polar residues" evidence="2">
    <location>
        <begin position="328"/>
        <end position="344"/>
    </location>
</feature>
<dbReference type="SMART" id="SM00717">
    <property type="entry name" value="SANT"/>
    <property type="match status" value="2"/>
</dbReference>
<feature type="coiled-coil region" evidence="1">
    <location>
        <begin position="1219"/>
        <end position="1246"/>
    </location>
</feature>
<dbReference type="PROSITE" id="PS51294">
    <property type="entry name" value="HTH_MYB"/>
    <property type="match status" value="1"/>
</dbReference>
<feature type="compositionally biased region" description="Polar residues" evidence="2">
    <location>
        <begin position="1828"/>
        <end position="1842"/>
    </location>
</feature>
<feature type="region of interest" description="Disordered" evidence="2">
    <location>
        <begin position="1"/>
        <end position="463"/>
    </location>
</feature>
<feature type="region of interest" description="Disordered" evidence="2">
    <location>
        <begin position="2093"/>
        <end position="2136"/>
    </location>
</feature>
<dbReference type="GO" id="GO:0000785">
    <property type="term" value="C:chromatin"/>
    <property type="evidence" value="ECO:0007669"/>
    <property type="project" value="TreeGrafter"/>
</dbReference>
<dbReference type="CDD" id="cd00167">
    <property type="entry name" value="SANT"/>
    <property type="match status" value="1"/>
</dbReference>
<evidence type="ECO:0000313" key="6">
    <source>
        <dbReference type="EMBL" id="KAE9343225.1"/>
    </source>
</evidence>
<feature type="compositionally biased region" description="Polar residues" evidence="2">
    <location>
        <begin position="735"/>
        <end position="748"/>
    </location>
</feature>
<dbReference type="Gene3D" id="1.20.58.1880">
    <property type="match status" value="1"/>
</dbReference>
<feature type="compositionally biased region" description="Basic and acidic residues" evidence="2">
    <location>
        <begin position="872"/>
        <end position="882"/>
    </location>
</feature>
<feature type="compositionally biased region" description="Basic and acidic residues" evidence="2">
    <location>
        <begin position="1200"/>
        <end position="1210"/>
    </location>
</feature>
<reference evidence="6 7" key="1">
    <citation type="submission" date="2018-09" db="EMBL/GenBank/DDBJ databases">
        <title>Genomic investigation of the strawberry pathogen Phytophthora fragariae indicates pathogenicity is determined by transcriptional variation in three key races.</title>
        <authorList>
            <person name="Adams T.M."/>
            <person name="Armitage A.D."/>
            <person name="Sobczyk M.K."/>
            <person name="Bates H.J."/>
            <person name="Dunwell J.M."/>
            <person name="Nellist C.F."/>
            <person name="Harrison R.J."/>
        </authorList>
    </citation>
    <scope>NUCLEOTIDE SEQUENCE [LARGE SCALE GENOMIC DNA]</scope>
    <source>
        <strain evidence="6 7">NOV-77</strain>
    </source>
</reference>
<dbReference type="PROSITE" id="PS51293">
    <property type="entry name" value="SANT"/>
    <property type="match status" value="2"/>
</dbReference>
<dbReference type="InterPro" id="IPR001005">
    <property type="entry name" value="SANT/Myb"/>
</dbReference>
<dbReference type="PANTHER" id="PTHR13992:SF39">
    <property type="entry name" value="SMRTER, ISOFORM G"/>
    <property type="match status" value="1"/>
</dbReference>
<feature type="compositionally biased region" description="Polar residues" evidence="2">
    <location>
        <begin position="1911"/>
        <end position="1927"/>
    </location>
</feature>
<feature type="compositionally biased region" description="Low complexity" evidence="2">
    <location>
        <begin position="61"/>
        <end position="76"/>
    </location>
</feature>
<dbReference type="GO" id="GO:0005654">
    <property type="term" value="C:nucleoplasm"/>
    <property type="evidence" value="ECO:0007669"/>
    <property type="project" value="UniProtKB-ARBA"/>
</dbReference>
<feature type="region of interest" description="Disordered" evidence="2">
    <location>
        <begin position="661"/>
        <end position="957"/>
    </location>
</feature>
<feature type="compositionally biased region" description="Basic and acidic residues" evidence="2">
    <location>
        <begin position="1145"/>
        <end position="1168"/>
    </location>
</feature>
<dbReference type="PANTHER" id="PTHR13992">
    <property type="entry name" value="NUCLEAR RECEPTOR CO-REPRESSOR RELATED NCOR"/>
    <property type="match status" value="1"/>
</dbReference>
<proteinExistence type="predicted"/>
<feature type="region of interest" description="Disordered" evidence="2">
    <location>
        <begin position="1986"/>
        <end position="2023"/>
    </location>
</feature>
<organism evidence="6 7">
    <name type="scientific">Phytophthora fragariae</name>
    <dbReference type="NCBI Taxonomy" id="53985"/>
    <lineage>
        <taxon>Eukaryota</taxon>
        <taxon>Sar</taxon>
        <taxon>Stramenopiles</taxon>
        <taxon>Oomycota</taxon>
        <taxon>Peronosporomycetes</taxon>
        <taxon>Peronosporales</taxon>
        <taxon>Peronosporaceae</taxon>
        <taxon>Phytophthora</taxon>
    </lineage>
</organism>
<feature type="compositionally biased region" description="Polar residues" evidence="2">
    <location>
        <begin position="885"/>
        <end position="898"/>
    </location>
</feature>
<dbReference type="Pfam" id="PF00249">
    <property type="entry name" value="Myb_DNA-binding"/>
    <property type="match status" value="1"/>
</dbReference>
<feature type="domain" description="SANT" evidence="4">
    <location>
        <begin position="1565"/>
        <end position="1613"/>
    </location>
</feature>
<feature type="compositionally biased region" description="Polar residues" evidence="2">
    <location>
        <begin position="915"/>
        <end position="927"/>
    </location>
</feature>
<feature type="region of interest" description="Disordered" evidence="2">
    <location>
        <begin position="988"/>
        <end position="1210"/>
    </location>
</feature>
<feature type="compositionally biased region" description="Low complexity" evidence="2">
    <location>
        <begin position="991"/>
        <end position="1004"/>
    </location>
</feature>
<dbReference type="InterPro" id="IPR017930">
    <property type="entry name" value="Myb_dom"/>
</dbReference>
<evidence type="ECO:0000256" key="2">
    <source>
        <dbReference type="SAM" id="MobiDB-lite"/>
    </source>
</evidence>
<feature type="region of interest" description="Disordered" evidence="2">
    <location>
        <begin position="1465"/>
        <end position="1489"/>
    </location>
</feature>
<dbReference type="GO" id="GO:0006357">
    <property type="term" value="P:regulation of transcription by RNA polymerase II"/>
    <property type="evidence" value="ECO:0007669"/>
    <property type="project" value="TreeGrafter"/>
</dbReference>
<evidence type="ECO:0000313" key="7">
    <source>
        <dbReference type="Proteomes" id="UP000486351"/>
    </source>
</evidence>
<feature type="compositionally biased region" description="Basic and acidic residues" evidence="2">
    <location>
        <begin position="263"/>
        <end position="290"/>
    </location>
</feature>
<dbReference type="InterPro" id="IPR009057">
    <property type="entry name" value="Homeodomain-like_sf"/>
</dbReference>
<gene>
    <name evidence="6" type="ORF">PF008_g9773</name>
</gene>
<feature type="region of interest" description="Disordered" evidence="2">
    <location>
        <begin position="498"/>
        <end position="645"/>
    </location>
</feature>
<dbReference type="PROSITE" id="PS50090">
    <property type="entry name" value="MYB_LIKE"/>
    <property type="match status" value="1"/>
</dbReference>
<feature type="compositionally biased region" description="Basic residues" evidence="2">
    <location>
        <begin position="130"/>
        <end position="156"/>
    </location>
</feature>
<feature type="compositionally biased region" description="Low complexity" evidence="2">
    <location>
        <begin position="1843"/>
        <end position="1853"/>
    </location>
</feature>
<sequence length="2136" mass="230381">MAEDSSRASSPEPGEAAPPRGRIVQLKSSSSASRGSMERQSLESARAGASPAYSQQSQQWRGSPPRSRFPRPAYSSAGGGGRDYFKRQQPPQQMSYDAAERGGAPSYPSERVFSRARGRSVSRSPSRASQRTRSRSRSHSPRSPKSPLRSRSRSRSRSFSPRGHRTFANWERSGRNPPAGGQQFVSGRGGRGGGFDSRQRGRERDSWPRGGGRGGGRYANYQRGNRFYPKEVRYKSAAPMPHRRSSSRDRGSSEGGAQASASFRDRQMRERDQREYEQAYRGRPRERDAGNRSTSLARASSFSSDYYRDSEPSASAEEGEEKPEESHVTTSERSVGSRSPSDTGSTDRDMTSAADNSLKRMASVPARPPRPSTDSYSSYRREASSPIANDGYRSPVDRRERYPSETASRISTSEGYDADARSRSRIDSREVDRRETKGRAYGSPSVDGDDAVKRKSRDDSMDKTANIAVDTGDLHGRSSPGADIVSSVRAWGGSAIFKQTAEATKTDEPVDNTTSKANEPICIADDASGTSARAVIAPSDSSEVLAEQKEAVEKRSGVVEDKEQSPKESQPSSNQGPSDYPEAKISVENRTTLPVAPDSNVPEVEEVKSAGTSESIERGLMNDVKTDKRTISTLDDVDMGAASDVDQRVSGQLEVSVSDVEMKSVDEEEKQNAGKTLSSEAPVFTRREEVQEKKHAEEHAATVPTGMHQKPIYPESKEVEEGEMVIPPSEKDSATSDVITTCANVSNSKDAKGGNSYSNSLEHVQEEKRAVAAVKTTTLPDLGAGRQKRAKLGRSKTDPSSAVYAGSNKPRSTSFSSFGPPDGRRQEESAREETKASLHANLETSVHGGKQGAYLKQRGELSFLTQKNSPQRSERPALDRRASFSALSERSHYSSTHVPSDARLTASSMGYAGGSKTSRATSSFSNKPSPPKTYFATSESNAEGRRRGPHDDLKKEDAVRRELMRAGSVDSVMGKDDQRPFLVAERVKELSASASNSPSRRSASGVRGSQLREELPALPDIPLPSGANRGNTSPTLLGEGTPTKRQRPRLGWGQGLVAPSPPQPTKRPRIGWGQGLMQQKDDSSRQNEDTTAGASEENGSSVDIAQSSPVKTEKTNVVGGASEDEKCSGATVEMSKSDPAVTEDASAKETQVAEEKVMEMSTPEKEKPPMLILATEASAPVKNETGANGDQVSVEGGSATERDVEAPTKPSKEEILATIDVLDSDITGMKKQIKALQRTIASAEVKQVGPSKPVNMEVVSVAELLGEPDSAVATAKLVSAAAEPGVEDFPVSSTDASNISAGQALFTSPVKVAVDSKFVELLAGVFSDNLRKTAAANEQLPKRMEQGRLATKIYHQPSDYAFYQANINRGSSISDQVRLKVRRRNRARHEYMKKLARDYVELKKSWKLGVKKMEKDRKRQDKLRLKQLQKQKLKSMGESGPIRTTNTIHQSPHVQQLVAAEKAAEAAGSEGTVRTSSRLTNNSSGDLDNNDLEKIEQAKAQALIDQEVRKKRLKNALSTVIPDMLITPAERQQRYFTRFVNSQSCMADGLVTDWKLKEKAEMKVNPWNDLEKCIYMDKFLQFPKNFPRISSFLGNKTTGDVISFYYRTKKVADYKALLREQQLRRRGAGSKNTWSCWNLSACAAICLGVRFPEHVAKLLLHPSNFRSHQASDNILNSAGAQRLLRGSASKVDGNGSTASSGEGASTGASEVISALDLVSGSDHTPCVRPPSSEVAVQLDDIVNSGDSDTSDEEKFNLYTQQLEQFIAGQQRPFLVDYASLLSDNSFSTGYEVSTLSIEERLKKYPTPSKELESAVSVVAGSSAGSASQEVTLSKGKQQSHATGSSGNSKNGGSHLTKKELKQQRKLKKMQDGAATAVVATTPTAAQNSSQPVGNTGGDKSGNNSRKKGAVGSSTTPNALSNNRSTPRISIPGDEKVSQGGKKTNRSGGGTPASRRNSQQPNATNVSPKTSAVTSSATATGIASISAPVSGSTKKGAGGNITPHAKSTSPSANASGSSNANAAAPAKRVVQKWTDGEKAEFLKYFSQYGKDWATLTENIPTKTAAQIKNYYQNYKNRLNLQDLLKRRIENAATSGTAKGAAHPGAASAGASGNMVASPRLDSKPIKIRNNSSSNLAK</sequence>
<evidence type="ECO:0008006" key="8">
    <source>
        <dbReference type="Google" id="ProtNLM"/>
    </source>
</evidence>
<evidence type="ECO:0000259" key="3">
    <source>
        <dbReference type="PROSITE" id="PS50090"/>
    </source>
</evidence>
<feature type="compositionally biased region" description="Low complexity" evidence="2">
    <location>
        <begin position="292"/>
        <end position="304"/>
    </location>
</feature>
<feature type="compositionally biased region" description="Basic and acidic residues" evidence="2">
    <location>
        <begin position="822"/>
        <end position="836"/>
    </location>
</feature>
<feature type="compositionally biased region" description="Basic and acidic residues" evidence="2">
    <location>
        <begin position="1079"/>
        <end position="1088"/>
    </location>
</feature>
<feature type="region of interest" description="Disordered" evidence="2">
    <location>
        <begin position="1822"/>
        <end position="1972"/>
    </location>
</feature>
<feature type="domain" description="HTH myb-type" evidence="5">
    <location>
        <begin position="2030"/>
        <end position="2078"/>
    </location>
</feature>
<feature type="compositionally biased region" description="Polar residues" evidence="2">
    <location>
        <begin position="405"/>
        <end position="414"/>
    </location>
</feature>
<feature type="compositionally biased region" description="Low complexity" evidence="2">
    <location>
        <begin position="2094"/>
        <end position="2116"/>
    </location>
</feature>
<feature type="compositionally biased region" description="Low complexity" evidence="2">
    <location>
        <begin position="1873"/>
        <end position="1885"/>
    </location>
</feature>
<dbReference type="InterPro" id="IPR051571">
    <property type="entry name" value="N-CoR_corepressor"/>
</dbReference>
<feature type="compositionally biased region" description="Polar residues" evidence="2">
    <location>
        <begin position="2127"/>
        <end position="2136"/>
    </location>
</feature>
<feature type="compositionally biased region" description="Polar residues" evidence="2">
    <location>
        <begin position="1953"/>
        <end position="1968"/>
    </location>
</feature>
<feature type="compositionally biased region" description="Polar residues" evidence="2">
    <location>
        <begin position="567"/>
        <end position="577"/>
    </location>
</feature>
<evidence type="ECO:0000256" key="1">
    <source>
        <dbReference type="SAM" id="Coils"/>
    </source>
</evidence>